<keyword evidence="1" id="KW-0812">Transmembrane</keyword>
<dbReference type="PANTHER" id="PTHR34473">
    <property type="entry name" value="UPF0699 TRANSMEMBRANE PROTEIN YDBS"/>
    <property type="match status" value="1"/>
</dbReference>
<dbReference type="AlphaFoldDB" id="A0A7V8JLG0"/>
<reference evidence="4" key="1">
    <citation type="journal article" date="2020" name="MBio">
        <title>Horizontal gene transfer to a defensive symbiont with a reduced genome amongst a multipartite beetle microbiome.</title>
        <authorList>
            <person name="Waterworth S.C."/>
            <person name="Florez L.V."/>
            <person name="Rees E.R."/>
            <person name="Hertweck C."/>
            <person name="Kaltenpoth M."/>
            <person name="Kwan J.C."/>
        </authorList>
    </citation>
    <scope>NUCLEOTIDE SEQUENCE [LARGE SCALE GENOMIC DNA]</scope>
</reference>
<gene>
    <name evidence="3" type="ORF">GAK31_02477</name>
</gene>
<organism evidence="3 4">
    <name type="scientific">Stenotrophomonas maltophilia</name>
    <name type="common">Pseudomonas maltophilia</name>
    <name type="synonym">Xanthomonas maltophilia</name>
    <dbReference type="NCBI Taxonomy" id="40324"/>
    <lineage>
        <taxon>Bacteria</taxon>
        <taxon>Pseudomonadati</taxon>
        <taxon>Pseudomonadota</taxon>
        <taxon>Gammaproteobacteria</taxon>
        <taxon>Lysobacterales</taxon>
        <taxon>Lysobacteraceae</taxon>
        <taxon>Stenotrophomonas</taxon>
        <taxon>Stenotrophomonas maltophilia group</taxon>
    </lineage>
</organism>
<dbReference type="EMBL" id="WNDS01000003">
    <property type="protein sequence ID" value="KAF1014989.1"/>
    <property type="molecule type" value="Genomic_DNA"/>
</dbReference>
<keyword evidence="1" id="KW-1133">Transmembrane helix</keyword>
<protein>
    <recommendedName>
        <fullName evidence="2">YdbS-like PH domain-containing protein</fullName>
    </recommendedName>
</protein>
<proteinExistence type="predicted"/>
<keyword evidence="1" id="KW-0472">Membrane</keyword>
<evidence type="ECO:0000256" key="1">
    <source>
        <dbReference type="SAM" id="Phobius"/>
    </source>
</evidence>
<evidence type="ECO:0000313" key="3">
    <source>
        <dbReference type="EMBL" id="KAF1014989.1"/>
    </source>
</evidence>
<evidence type="ECO:0000259" key="2">
    <source>
        <dbReference type="Pfam" id="PF03703"/>
    </source>
</evidence>
<evidence type="ECO:0000313" key="4">
    <source>
        <dbReference type="Proteomes" id="UP000487117"/>
    </source>
</evidence>
<feature type="transmembrane region" description="Helical" evidence="1">
    <location>
        <begin position="38"/>
        <end position="59"/>
    </location>
</feature>
<dbReference type="PANTHER" id="PTHR34473:SF3">
    <property type="entry name" value="TRANSMEMBRANE PROTEIN-RELATED"/>
    <property type="match status" value="1"/>
</dbReference>
<dbReference type="InterPro" id="IPR005182">
    <property type="entry name" value="YdbS-like_PH"/>
</dbReference>
<dbReference type="Proteomes" id="UP000487117">
    <property type="component" value="Unassembled WGS sequence"/>
</dbReference>
<dbReference type="Pfam" id="PF03703">
    <property type="entry name" value="bPH_2"/>
    <property type="match status" value="1"/>
</dbReference>
<accession>A0A7V8JLG0</accession>
<sequence>MTVTAHLPTDACVHDLPADSLPAEGWQPLPRRAATLKALDGAVGGLFLPGIPLLALWWFTQRPGGYWGAAAALLLGIALVAFISHRRTRLTYWRLDAQGLGVRRDLLWQVESRVPATRVQHLDLRRGPLQRRLKLATLVVHTAGTRMSTVSVHGLDEADAERLRDRLSHQLDQHDDAL</sequence>
<feature type="transmembrane region" description="Helical" evidence="1">
    <location>
        <begin position="65"/>
        <end position="84"/>
    </location>
</feature>
<comment type="caution">
    <text evidence="3">The sequence shown here is derived from an EMBL/GenBank/DDBJ whole genome shotgun (WGS) entry which is preliminary data.</text>
</comment>
<name>A0A7V8JLG0_STEMA</name>
<feature type="domain" description="YdbS-like PH" evidence="2">
    <location>
        <begin position="89"/>
        <end position="167"/>
    </location>
</feature>